<keyword evidence="7" id="KW-0520">NAD</keyword>
<evidence type="ECO:0000313" key="9">
    <source>
        <dbReference type="EMBL" id="CAB3221058.1"/>
    </source>
</evidence>
<evidence type="ECO:0000259" key="8">
    <source>
        <dbReference type="Pfam" id="PF00171"/>
    </source>
</evidence>
<dbReference type="InterPro" id="IPR029510">
    <property type="entry name" value="Ald_DH_CS_GLU"/>
</dbReference>
<gene>
    <name evidence="9" type="primary">Aldh5a1</name>
</gene>
<dbReference type="PANTHER" id="PTHR43353:SF5">
    <property type="entry name" value="SUCCINATE-SEMIALDEHYDE DEHYDROGENASE, MITOCHONDRIAL"/>
    <property type="match status" value="1"/>
</dbReference>
<keyword evidence="7" id="KW-0496">Mitochondrion</keyword>
<dbReference type="InterPro" id="IPR016160">
    <property type="entry name" value="Ald_DH_CS_CYS"/>
</dbReference>
<evidence type="ECO:0000256" key="1">
    <source>
        <dbReference type="ARBA" id="ARBA00003743"/>
    </source>
</evidence>
<feature type="domain" description="Aldehyde dehydrogenase" evidence="8">
    <location>
        <begin position="82"/>
        <end position="539"/>
    </location>
</feature>
<dbReference type="PROSITE" id="PS00070">
    <property type="entry name" value="ALDEHYDE_DEHYDR_CYS"/>
    <property type="match status" value="1"/>
</dbReference>
<accession>A0A6F9D720</accession>
<dbReference type="InterPro" id="IPR016161">
    <property type="entry name" value="Ald_DH/histidinol_DH"/>
</dbReference>
<dbReference type="GO" id="GO:0009450">
    <property type="term" value="P:gamma-aminobutyric acid catabolic process"/>
    <property type="evidence" value="ECO:0007669"/>
    <property type="project" value="UniProtKB-UniRule"/>
</dbReference>
<dbReference type="NCBIfam" id="TIGR01780">
    <property type="entry name" value="SSADH"/>
    <property type="match status" value="1"/>
</dbReference>
<dbReference type="GO" id="GO:0005739">
    <property type="term" value="C:mitochondrion"/>
    <property type="evidence" value="ECO:0007669"/>
    <property type="project" value="UniProtKB-SubCell"/>
</dbReference>
<evidence type="ECO:0000256" key="3">
    <source>
        <dbReference type="ARBA" id="ARBA00009986"/>
    </source>
</evidence>
<comment type="subcellular location">
    <subcellularLocation>
        <location evidence="7">Mitochondrion</location>
    </subcellularLocation>
</comment>
<dbReference type="InterPro" id="IPR010102">
    <property type="entry name" value="Succ_semiAld_DH"/>
</dbReference>
<dbReference type="PANTHER" id="PTHR43353">
    <property type="entry name" value="SUCCINATE-SEMIALDEHYDE DEHYDROGENASE, MITOCHONDRIAL"/>
    <property type="match status" value="1"/>
</dbReference>
<dbReference type="FunFam" id="3.40.309.10:FF:000004">
    <property type="entry name" value="Succinate-semialdehyde dehydrogenase I"/>
    <property type="match status" value="1"/>
</dbReference>
<dbReference type="InterPro" id="IPR050740">
    <property type="entry name" value="Aldehyde_DH_Superfamily"/>
</dbReference>
<dbReference type="FunFam" id="3.40.605.10:FF:000005">
    <property type="entry name" value="Succinate-semialdehyde dehydrogenase I"/>
    <property type="match status" value="1"/>
</dbReference>
<dbReference type="GO" id="GO:0004777">
    <property type="term" value="F:succinate-semialdehyde dehydrogenase (NAD+) activity"/>
    <property type="evidence" value="ECO:0007669"/>
    <property type="project" value="UniProtKB-UniRule"/>
</dbReference>
<sequence length="544" mass="59202">MALRKVGHLSLKFARHSSCAHTRSFQSRRLSTHSLAPPQSIYSLSHNLTSHCTSNSVRRYTSYKMESFLCNQAFINGKFQSVSETFPVLNPFTDKKLGDVANCTASDAVQAIEVAAEAFKTWKKTTPKERATVLRKWSELMIKNKQALAELITAENGKPVAESIGEINYAAYFFEWCAEEAKRTYGKTIPTPFPNKRLMSIKQPIGVTGMITPWNFPSAMITRKAGAAIAAGCTVVLKPSEDTPYSALALAKLSLEAGLPPGVLNILPCSRENTPAVGQVICESPKVAAISFTGSTATGKILLKQSANTVKKVLLELGGLAPFIVFESADVENAVKHAMACKFRYMGQTCVCANRIFVQESVHDEFVSKFVAAMKKELKMGDPMVNGNTFGPLINEKAVLKVEDQLADAVKLGAKIEVGGKRGQAGKSSFEPTLLTNVTSEMKCFNFETFGPIASIRKFKTEEEVLALANDTRSGLAGYFFSNDVSQCFRVAEEIEVGMIGINEGIFSTAEAPFGGVKESGLGREGSSDGLDEFMEIKYMCWAV</sequence>
<comment type="function">
    <text evidence="1">Catalyzes one step in the degradation of the inhibitory neurotransmitter gamma-aminobutyric acid (GABA).</text>
</comment>
<protein>
    <recommendedName>
        <fullName evidence="7">Succinate-semialdehyde dehydrogenase</fullName>
        <ecNumber evidence="7">1.2.1.24</ecNumber>
    </recommendedName>
</protein>
<evidence type="ECO:0000256" key="5">
    <source>
        <dbReference type="PROSITE-ProRule" id="PRU10007"/>
    </source>
</evidence>
<evidence type="ECO:0000256" key="7">
    <source>
        <dbReference type="RuleBase" id="RU365091"/>
    </source>
</evidence>
<dbReference type="Gene3D" id="3.40.309.10">
    <property type="entry name" value="Aldehyde Dehydrogenase, Chain A, domain 2"/>
    <property type="match status" value="1"/>
</dbReference>
<comment type="pathway">
    <text evidence="2 7">Amino-acid degradation; 4-aminobutanoate degradation.</text>
</comment>
<dbReference type="CDD" id="cd07103">
    <property type="entry name" value="ALDH_F5_SSADH_GabD"/>
    <property type="match status" value="1"/>
</dbReference>
<dbReference type="InterPro" id="IPR015590">
    <property type="entry name" value="Aldehyde_DH_dom"/>
</dbReference>
<organism evidence="9">
    <name type="scientific">Phallusia mammillata</name>
    <dbReference type="NCBI Taxonomy" id="59560"/>
    <lineage>
        <taxon>Eukaryota</taxon>
        <taxon>Metazoa</taxon>
        <taxon>Chordata</taxon>
        <taxon>Tunicata</taxon>
        <taxon>Ascidiacea</taxon>
        <taxon>Phlebobranchia</taxon>
        <taxon>Ascidiidae</taxon>
        <taxon>Phallusia</taxon>
    </lineage>
</organism>
<feature type="active site" evidence="5">
    <location>
        <position position="316"/>
    </location>
</feature>
<dbReference type="PROSITE" id="PS00687">
    <property type="entry name" value="ALDEHYDE_DEHYDR_GLU"/>
    <property type="match status" value="1"/>
</dbReference>
<dbReference type="SUPFAM" id="SSF53720">
    <property type="entry name" value="ALDH-like"/>
    <property type="match status" value="1"/>
</dbReference>
<evidence type="ECO:0000256" key="2">
    <source>
        <dbReference type="ARBA" id="ARBA00005176"/>
    </source>
</evidence>
<dbReference type="AlphaFoldDB" id="A0A6F9D720"/>
<name>A0A6F9D720_9ASCI</name>
<comment type="catalytic activity">
    <reaction evidence="7">
        <text>succinate semialdehyde + NAD(+) + H2O = succinate + NADH + 2 H(+)</text>
        <dbReference type="Rhea" id="RHEA:13217"/>
        <dbReference type="ChEBI" id="CHEBI:15377"/>
        <dbReference type="ChEBI" id="CHEBI:15378"/>
        <dbReference type="ChEBI" id="CHEBI:30031"/>
        <dbReference type="ChEBI" id="CHEBI:57540"/>
        <dbReference type="ChEBI" id="CHEBI:57706"/>
        <dbReference type="ChEBI" id="CHEBI:57945"/>
        <dbReference type="EC" id="1.2.1.24"/>
    </reaction>
</comment>
<dbReference type="InterPro" id="IPR016163">
    <property type="entry name" value="Ald_DH_C"/>
</dbReference>
<evidence type="ECO:0000256" key="4">
    <source>
        <dbReference type="ARBA" id="ARBA00023002"/>
    </source>
</evidence>
<dbReference type="Gene3D" id="3.40.605.10">
    <property type="entry name" value="Aldehyde Dehydrogenase, Chain A, domain 1"/>
    <property type="match status" value="1"/>
</dbReference>
<dbReference type="InterPro" id="IPR016162">
    <property type="entry name" value="Ald_DH_N"/>
</dbReference>
<comment type="similarity">
    <text evidence="3 6">Belongs to the aldehyde dehydrogenase family.</text>
</comment>
<evidence type="ECO:0000256" key="6">
    <source>
        <dbReference type="RuleBase" id="RU003345"/>
    </source>
</evidence>
<dbReference type="UniPathway" id="UPA00733"/>
<comment type="subunit">
    <text evidence="7">Homotetramer.</text>
</comment>
<proteinExistence type="evidence at transcript level"/>
<dbReference type="EC" id="1.2.1.24" evidence="7"/>
<dbReference type="Pfam" id="PF00171">
    <property type="entry name" value="Aldedh"/>
    <property type="match status" value="1"/>
</dbReference>
<keyword evidence="4 6" id="KW-0560">Oxidoreductase</keyword>
<reference evidence="9" key="1">
    <citation type="submission" date="2020-04" db="EMBL/GenBank/DDBJ databases">
        <authorList>
            <person name="Neveu A P."/>
        </authorList>
    </citation>
    <scope>NUCLEOTIDE SEQUENCE</scope>
    <source>
        <tissue evidence="9">Whole embryo</tissue>
    </source>
</reference>
<dbReference type="EMBL" id="LR782851">
    <property type="protein sequence ID" value="CAB3221058.1"/>
    <property type="molecule type" value="mRNA"/>
</dbReference>